<protein>
    <recommendedName>
        <fullName evidence="6">Ribosome biogenesis protein WDR12 homolog</fullName>
    </recommendedName>
</protein>
<dbReference type="InterPro" id="IPR019775">
    <property type="entry name" value="WD40_repeat_CS"/>
</dbReference>
<feature type="repeat" description="WD" evidence="3">
    <location>
        <begin position="374"/>
        <end position="410"/>
    </location>
</feature>
<dbReference type="InterPro" id="IPR020472">
    <property type="entry name" value="WD40_PAC1"/>
</dbReference>
<dbReference type="InterPro" id="IPR001680">
    <property type="entry name" value="WD40_rpt"/>
</dbReference>
<name>A0AAV0KLR2_9ROSI</name>
<evidence type="ECO:0000256" key="3">
    <source>
        <dbReference type="PROSITE-ProRule" id="PRU00221"/>
    </source>
</evidence>
<evidence type="ECO:0008006" key="6">
    <source>
        <dbReference type="Google" id="ProtNLM"/>
    </source>
</evidence>
<dbReference type="EMBL" id="CAMGYJ010000005">
    <property type="protein sequence ID" value="CAI0421813.1"/>
    <property type="molecule type" value="Genomic_DNA"/>
</dbReference>
<dbReference type="Gene3D" id="2.130.10.10">
    <property type="entry name" value="YVTN repeat-like/Quinoprotein amine dehydrogenase"/>
    <property type="match status" value="1"/>
</dbReference>
<proteinExistence type="predicted"/>
<evidence type="ECO:0000313" key="4">
    <source>
        <dbReference type="EMBL" id="CAI0421813.1"/>
    </source>
</evidence>
<dbReference type="PROSITE" id="PS50082">
    <property type="entry name" value="WD_REPEATS_2"/>
    <property type="match status" value="3"/>
</dbReference>
<keyword evidence="2" id="KW-0677">Repeat</keyword>
<dbReference type="InterPro" id="IPR036322">
    <property type="entry name" value="WD40_repeat_dom_sf"/>
</dbReference>
<dbReference type="PRINTS" id="PR00320">
    <property type="entry name" value="GPROTEINBRPT"/>
</dbReference>
<dbReference type="SMART" id="SM00320">
    <property type="entry name" value="WD40"/>
    <property type="match status" value="6"/>
</dbReference>
<dbReference type="SUPFAM" id="SSF50978">
    <property type="entry name" value="WD40 repeat-like"/>
    <property type="match status" value="1"/>
</dbReference>
<sequence length="456" mass="51004">MEEMFRDMGPQFEAPSSFKDLMLPIVEMEPREISARFFTNSKLPYRDSPTFDHTISTTFTHDQLSTVVNDHFKSRKSYSRPFVFLIHGKLFPISLGLDQFLLDNEIYVEESLEIEYTLPMKEEVEPLVHGGSVSAVDGSCPRFIFTGCEDGKGRLWNDTGLCTHILEGHTGSISSVSILNPLDNDATLVTASEDNTLRLWKLDTKELEKFPRKIKPFKTLSDHSTKGVWRVAANPSGSRFCSGSFNTTVKVWQTCEAASEDYSGFIKKRKTLCEAKESQLEDNLVCSLEGHVSVVSSVAWPVDNTIYSASWDGTIREWDLEKRSPVSTKFYEKSFTCLSVGGSGSNILAAGAFDGKLKIYDAKLPAKSRAVHDIFSHDNRISACQWHCKDTVYLLSASLDGRVMVWDLRNVGHTVIESSEHSVLCADWWQGDRVISDGADTKLRISARVPLPSLGV</sequence>
<dbReference type="InterPro" id="IPR015943">
    <property type="entry name" value="WD40/YVTN_repeat-like_dom_sf"/>
</dbReference>
<evidence type="ECO:0000256" key="1">
    <source>
        <dbReference type="ARBA" id="ARBA00022574"/>
    </source>
</evidence>
<reference evidence="4" key="1">
    <citation type="submission" date="2022-08" db="EMBL/GenBank/DDBJ databases">
        <authorList>
            <person name="Gutierrez-Valencia J."/>
        </authorList>
    </citation>
    <scope>NUCLEOTIDE SEQUENCE</scope>
</reference>
<dbReference type="PROSITE" id="PS00678">
    <property type="entry name" value="WD_REPEATS_1"/>
    <property type="match status" value="1"/>
</dbReference>
<feature type="repeat" description="WD" evidence="3">
    <location>
        <begin position="166"/>
        <end position="210"/>
    </location>
</feature>
<dbReference type="PANTHER" id="PTHR19855">
    <property type="entry name" value="WD40 REPEAT PROTEIN 12, 37"/>
    <property type="match status" value="1"/>
</dbReference>
<accession>A0AAV0KLR2</accession>
<dbReference type="Pfam" id="PF00400">
    <property type="entry name" value="WD40"/>
    <property type="match status" value="4"/>
</dbReference>
<dbReference type="AlphaFoldDB" id="A0AAV0KLR2"/>
<feature type="repeat" description="WD" evidence="3">
    <location>
        <begin position="288"/>
        <end position="328"/>
    </location>
</feature>
<organism evidence="4 5">
    <name type="scientific">Linum tenue</name>
    <dbReference type="NCBI Taxonomy" id="586396"/>
    <lineage>
        <taxon>Eukaryota</taxon>
        <taxon>Viridiplantae</taxon>
        <taxon>Streptophyta</taxon>
        <taxon>Embryophyta</taxon>
        <taxon>Tracheophyta</taxon>
        <taxon>Spermatophyta</taxon>
        <taxon>Magnoliopsida</taxon>
        <taxon>eudicotyledons</taxon>
        <taxon>Gunneridae</taxon>
        <taxon>Pentapetalae</taxon>
        <taxon>rosids</taxon>
        <taxon>fabids</taxon>
        <taxon>Malpighiales</taxon>
        <taxon>Linaceae</taxon>
        <taxon>Linum</taxon>
    </lineage>
</organism>
<gene>
    <name evidence="4" type="ORF">LITE_LOCUS18926</name>
</gene>
<dbReference type="Proteomes" id="UP001154282">
    <property type="component" value="Unassembled WGS sequence"/>
</dbReference>
<evidence type="ECO:0000313" key="5">
    <source>
        <dbReference type="Proteomes" id="UP001154282"/>
    </source>
</evidence>
<evidence type="ECO:0000256" key="2">
    <source>
        <dbReference type="ARBA" id="ARBA00022737"/>
    </source>
</evidence>
<dbReference type="PANTHER" id="PTHR19855:SF11">
    <property type="entry name" value="RIBOSOME BIOGENESIS PROTEIN WDR12"/>
    <property type="match status" value="1"/>
</dbReference>
<dbReference type="PROSITE" id="PS50294">
    <property type="entry name" value="WD_REPEATS_REGION"/>
    <property type="match status" value="3"/>
</dbReference>
<comment type="caution">
    <text evidence="4">The sequence shown here is derived from an EMBL/GenBank/DDBJ whole genome shotgun (WGS) entry which is preliminary data.</text>
</comment>
<keyword evidence="1 3" id="KW-0853">WD repeat</keyword>
<keyword evidence="5" id="KW-1185">Reference proteome</keyword>
<dbReference type="CDD" id="cd00200">
    <property type="entry name" value="WD40"/>
    <property type="match status" value="1"/>
</dbReference>